<reference evidence="2 3" key="1">
    <citation type="submission" date="2024-04" db="EMBL/GenBank/DDBJ databases">
        <title>Tritrichomonas musculus Genome.</title>
        <authorList>
            <person name="Alves-Ferreira E."/>
            <person name="Grigg M."/>
            <person name="Lorenzi H."/>
            <person name="Galac M."/>
        </authorList>
    </citation>
    <scope>NUCLEOTIDE SEQUENCE [LARGE SCALE GENOMIC DNA]</scope>
    <source>
        <strain evidence="2 3">EAF2021</strain>
    </source>
</reference>
<dbReference type="Gene3D" id="2.130.10.10">
    <property type="entry name" value="YVTN repeat-like/Quinoprotein amine dehydrogenase"/>
    <property type="match status" value="1"/>
</dbReference>
<dbReference type="EMBL" id="JAPFFF010000053">
    <property type="protein sequence ID" value="KAK8838953.1"/>
    <property type="molecule type" value="Genomic_DNA"/>
</dbReference>
<dbReference type="InterPro" id="IPR015943">
    <property type="entry name" value="WD40/YVTN_repeat-like_dom_sf"/>
</dbReference>
<evidence type="ECO:0000313" key="3">
    <source>
        <dbReference type="Proteomes" id="UP001470230"/>
    </source>
</evidence>
<feature type="region of interest" description="Disordered" evidence="1">
    <location>
        <begin position="475"/>
        <end position="506"/>
    </location>
</feature>
<accession>A0ABR2GZ73</accession>
<dbReference type="Proteomes" id="UP001470230">
    <property type="component" value="Unassembled WGS sequence"/>
</dbReference>
<sequence length="1065" mass="120719">MATINLSFKEWPYLITNQANQKYISIPKPPSSPAPQGNRVEVLKSNSSFVLVSMNNISNKILLQKTAEMLSDEEDISDIKLPIDNFQNKTQSSQLSSWGRCGLFACTYGSCLAIYANDDNECLTPIFMFSPFEKFTVGKIQKQPPNNTLITAIGWSNGYLQPSISKPYLAVASEKGHLLIYDINAREMIGNFRFNETIVSILWSSLKLNRFYVGTKTGHLYICELNKKKVQIQSKIEFSAYSKKFAKMASKPVDFIAQDDVNGKTLAIASKDGFVGYVTNIDDPQRAELHVFQYLPFKSIFKENKKAQISIYFFQFYPNDQDFVIIGTNTSTFLISLSRGILIPFIPDPNYKFISILDDEKDKVVVGDDNELTVWNLVNQSWVRSSVLKIGEKFGHTEILTFSKNNQKIVLTTASNWLTEVEYRRNKLFVSKRIKLVDGAPIDYDFGYGSIAMLTDNNSISFTQFTPESVIKTKFADDKQPTESSDDSSQSFPIFDDSNNEYIENPDIKKIGSNRSIGKSSSMTFGPDTSKGFQHIVNHGRKRARKTSDADIPLVLSDSDLISQNAVIKFNENDLQCGNSNTLSLTFNIKVDDEKNKIKNIQWISSHKLVAWSKNSFNLIDLKAREVTQPFVKKFNWKCNTISQVFFSKSRKIMVLVLNHKEVYLMNTEFNFEVIKSVDFTKFIKKDCDKLFGCVSPYEDKAVFVSQNLLFFVSLNDKDPIKRIHSSLEFDSSFILWKKRGIFIGTEKGSVFLITKKKLTEICKVCEMNNRDVKVIYDSLRPNKKQLGSIKMIVTCSNNSLIVLDSNDQGILCSSGIKTIADNIKAFKQCSKDTFLVRLQNYDKLIAINAFDDFSPSLPPFNFNEFELNEDSIESIKNQLIVNNKSDPSLSLRNTVHLLNKVLSLHDIFISTSSKTFLKLGDLEKARNLLLNTDPNDEEYMNNMMVAALYDQDKYLNKSDSVDLVVKNFLSNNLTDLAVNIMLIVGNNYSAARILFNLGRNIDAYNVLMLTEYKVANSDSISLAKGIANSLIRQKENVIFGLKLLATYGCIEELAEQLLLNLQVK</sequence>
<proteinExistence type="predicted"/>
<keyword evidence="3" id="KW-1185">Reference proteome</keyword>
<gene>
    <name evidence="2" type="ORF">M9Y10_032413</name>
</gene>
<comment type="caution">
    <text evidence="2">The sequence shown here is derived from an EMBL/GenBank/DDBJ whole genome shotgun (WGS) entry which is preliminary data.</text>
</comment>
<name>A0ABR2GZ73_9EUKA</name>
<protein>
    <submittedName>
        <fullName evidence="2">Uncharacterized protein</fullName>
    </submittedName>
</protein>
<dbReference type="SUPFAM" id="SSF50978">
    <property type="entry name" value="WD40 repeat-like"/>
    <property type="match status" value="1"/>
</dbReference>
<evidence type="ECO:0000313" key="2">
    <source>
        <dbReference type="EMBL" id="KAK8838953.1"/>
    </source>
</evidence>
<dbReference type="SUPFAM" id="SSF69322">
    <property type="entry name" value="Tricorn protease domain 2"/>
    <property type="match status" value="1"/>
</dbReference>
<dbReference type="InterPro" id="IPR036322">
    <property type="entry name" value="WD40_repeat_dom_sf"/>
</dbReference>
<evidence type="ECO:0000256" key="1">
    <source>
        <dbReference type="SAM" id="MobiDB-lite"/>
    </source>
</evidence>
<organism evidence="2 3">
    <name type="scientific">Tritrichomonas musculus</name>
    <dbReference type="NCBI Taxonomy" id="1915356"/>
    <lineage>
        <taxon>Eukaryota</taxon>
        <taxon>Metamonada</taxon>
        <taxon>Parabasalia</taxon>
        <taxon>Tritrichomonadida</taxon>
        <taxon>Tritrichomonadidae</taxon>
        <taxon>Tritrichomonas</taxon>
    </lineage>
</organism>